<sequence length="56" mass="6360">MIEGEGVEPDIKVENDPYKEFMGEDAQLNKAIEVILEQLKDRKELPSIPPPPVKNK</sequence>
<evidence type="ECO:0000313" key="1">
    <source>
        <dbReference type="EMBL" id="GAO28699.1"/>
    </source>
</evidence>
<comment type="caution">
    <text evidence="1">The sequence shown here is derived from an EMBL/GenBank/DDBJ whole genome shotgun (WGS) entry which is preliminary data.</text>
</comment>
<dbReference type="SUPFAM" id="SSF52096">
    <property type="entry name" value="ClpP/crotonase"/>
    <property type="match status" value="1"/>
</dbReference>
<reference evidence="1 2" key="1">
    <citation type="journal article" date="2015" name="Microbes Environ.">
        <title>Distribution and evolution of nitrogen fixation genes in the phylum bacteroidetes.</title>
        <authorList>
            <person name="Inoue J."/>
            <person name="Oshima K."/>
            <person name="Suda W."/>
            <person name="Sakamoto M."/>
            <person name="Iino T."/>
            <person name="Noda S."/>
            <person name="Hongoh Y."/>
            <person name="Hattori M."/>
            <person name="Ohkuma M."/>
        </authorList>
    </citation>
    <scope>NUCLEOTIDE SEQUENCE [LARGE SCALE GENOMIC DNA]</scope>
    <source>
        <strain evidence="1">JCM 15548</strain>
    </source>
</reference>
<protein>
    <submittedName>
        <fullName evidence="1">Tricorn protease homolog 1</fullName>
    </submittedName>
</protein>
<dbReference type="GO" id="GO:0006508">
    <property type="term" value="P:proteolysis"/>
    <property type="evidence" value="ECO:0007669"/>
    <property type="project" value="UniProtKB-KW"/>
</dbReference>
<dbReference type="InterPro" id="IPR029045">
    <property type="entry name" value="ClpP/crotonase-like_dom_sf"/>
</dbReference>
<name>A0A0E9LTW4_9BACT</name>
<accession>A0A0E9LTW4</accession>
<dbReference type="AlphaFoldDB" id="A0A0E9LTW4"/>
<dbReference type="GO" id="GO:0008233">
    <property type="term" value="F:peptidase activity"/>
    <property type="evidence" value="ECO:0007669"/>
    <property type="project" value="UniProtKB-KW"/>
</dbReference>
<organism evidence="1 2">
    <name type="scientific">Geofilum rubicundum JCM 15548</name>
    <dbReference type="NCBI Taxonomy" id="1236989"/>
    <lineage>
        <taxon>Bacteria</taxon>
        <taxon>Pseudomonadati</taxon>
        <taxon>Bacteroidota</taxon>
        <taxon>Bacteroidia</taxon>
        <taxon>Marinilabiliales</taxon>
        <taxon>Marinilabiliaceae</taxon>
        <taxon>Geofilum</taxon>
    </lineage>
</organism>
<dbReference type="STRING" id="1236989.JCM15548_1822"/>
<keyword evidence="2" id="KW-1185">Reference proteome</keyword>
<keyword evidence="1" id="KW-0645">Protease</keyword>
<dbReference type="Gene3D" id="3.90.226.10">
    <property type="entry name" value="2-enoyl-CoA Hydratase, Chain A, domain 1"/>
    <property type="match status" value="1"/>
</dbReference>
<keyword evidence="1" id="KW-0378">Hydrolase</keyword>
<gene>
    <name evidence="1" type="ORF">JCM15548_1822</name>
</gene>
<dbReference type="EMBL" id="BAZW01000004">
    <property type="protein sequence ID" value="GAO28699.1"/>
    <property type="molecule type" value="Genomic_DNA"/>
</dbReference>
<evidence type="ECO:0000313" key="2">
    <source>
        <dbReference type="Proteomes" id="UP000032900"/>
    </source>
</evidence>
<dbReference type="Proteomes" id="UP000032900">
    <property type="component" value="Unassembled WGS sequence"/>
</dbReference>
<proteinExistence type="predicted"/>